<dbReference type="OrthoDB" id="6774504at2759"/>
<feature type="coiled-coil region" evidence="1">
    <location>
        <begin position="279"/>
        <end position="306"/>
    </location>
</feature>
<dbReference type="HOGENOM" id="CLU_600415_0_0_1"/>
<dbReference type="InParanoid" id="D6WQ72"/>
<dbReference type="Gene3D" id="3.30.160.60">
    <property type="entry name" value="Classic Zinc Finger"/>
    <property type="match status" value="1"/>
</dbReference>
<gene>
    <name evidence="3" type="primary">AUGUSTUS-3.0.2_09882</name>
    <name evidence="3" type="ORF">TcasGA2_TC009882</name>
</gene>
<keyword evidence="4" id="KW-1185">Reference proteome</keyword>
<sequence length="456" mass="51771">MAFQNNFKEFLKVAESDHGKEFRELQEAINRSKETAKEEKFNREFDRQTVDIRNFYKKIEKSDDAVEVSKGNRVTRTLRSSPKKPNLHKGFLQIIHHDPVFSLPIPTNPKFKKYSISLRRKLLSESFTQINKCIAKLAKESLIRAPLPSPIHPSSNYKLPETSNGIPSGGSFDDLVDQIPVENLYVSRSGRQVKRKIYTEQEDVDSDPDFAGIVKKNKAEFGDSSTKITLDLPYVPEEDLTEEKTPATCKSTKPKIPRKNLSISARKPTSRSEAMFDKFIQGEEKRKQQEAEMENFERTLPSLEDNSEDFVIETSPVKDNEQNFLRRRVPPPVPGKKNKRPKKATKQEDPDAITEVVAERASANLPKSAPRTRTPAKVEKPPEEKISCPICNAEFPQSQIENHASTCGIEDDIVENLVPTSEAKALQCNICNKNFPANSEYEVHVRQCIASEVLDM</sequence>
<evidence type="ECO:0000313" key="4">
    <source>
        <dbReference type="Proteomes" id="UP000007266"/>
    </source>
</evidence>
<dbReference type="KEGG" id="tca:103313669"/>
<proteinExistence type="predicted"/>
<protein>
    <recommendedName>
        <fullName evidence="5">UBZ4-type domain-containing protein</fullName>
    </recommendedName>
</protein>
<evidence type="ECO:0000313" key="3">
    <source>
        <dbReference type="EMBL" id="EFA06932.1"/>
    </source>
</evidence>
<feature type="region of interest" description="Disordered" evidence="2">
    <location>
        <begin position="239"/>
        <end position="274"/>
    </location>
</feature>
<evidence type="ECO:0008006" key="5">
    <source>
        <dbReference type="Google" id="ProtNLM"/>
    </source>
</evidence>
<keyword evidence="1" id="KW-0175">Coiled coil</keyword>
<accession>D6WQ72</accession>
<feature type="region of interest" description="Disordered" evidence="2">
    <location>
        <begin position="313"/>
        <end position="351"/>
    </location>
</feature>
<evidence type="ECO:0000256" key="1">
    <source>
        <dbReference type="SAM" id="Coils"/>
    </source>
</evidence>
<organism evidence="3 4">
    <name type="scientific">Tribolium castaneum</name>
    <name type="common">Red flour beetle</name>
    <dbReference type="NCBI Taxonomy" id="7070"/>
    <lineage>
        <taxon>Eukaryota</taxon>
        <taxon>Metazoa</taxon>
        <taxon>Ecdysozoa</taxon>
        <taxon>Arthropoda</taxon>
        <taxon>Hexapoda</taxon>
        <taxon>Insecta</taxon>
        <taxon>Pterygota</taxon>
        <taxon>Neoptera</taxon>
        <taxon>Endopterygota</taxon>
        <taxon>Coleoptera</taxon>
        <taxon>Polyphaga</taxon>
        <taxon>Cucujiformia</taxon>
        <taxon>Tenebrionidae</taxon>
        <taxon>Tenebrionidae incertae sedis</taxon>
        <taxon>Tribolium</taxon>
    </lineage>
</organism>
<dbReference type="EMBL" id="KQ971354">
    <property type="protein sequence ID" value="EFA06932.1"/>
    <property type="molecule type" value="Genomic_DNA"/>
</dbReference>
<dbReference type="AlphaFoldDB" id="D6WQ72"/>
<reference evidence="3 4" key="2">
    <citation type="journal article" date="2010" name="Nucleic Acids Res.">
        <title>BeetleBase in 2010: revisions to provide comprehensive genomic information for Tribolium castaneum.</title>
        <authorList>
            <person name="Kim H.S."/>
            <person name="Murphy T."/>
            <person name="Xia J."/>
            <person name="Caragea D."/>
            <person name="Park Y."/>
            <person name="Beeman R.W."/>
            <person name="Lorenzen M.D."/>
            <person name="Butcher S."/>
            <person name="Manak J.R."/>
            <person name="Brown S.J."/>
        </authorList>
    </citation>
    <scope>GENOME REANNOTATION</scope>
    <source>
        <strain evidence="3 4">Georgia GA2</strain>
    </source>
</reference>
<name>D6WQ72_TRICA</name>
<reference evidence="3 4" key="1">
    <citation type="journal article" date="2008" name="Nature">
        <title>The genome of the model beetle and pest Tribolium castaneum.</title>
        <authorList>
            <consortium name="Tribolium Genome Sequencing Consortium"/>
            <person name="Richards S."/>
            <person name="Gibbs R.A."/>
            <person name="Weinstock G.M."/>
            <person name="Brown S.J."/>
            <person name="Denell R."/>
            <person name="Beeman R.W."/>
            <person name="Gibbs R."/>
            <person name="Beeman R.W."/>
            <person name="Brown S.J."/>
            <person name="Bucher G."/>
            <person name="Friedrich M."/>
            <person name="Grimmelikhuijzen C.J."/>
            <person name="Klingler M."/>
            <person name="Lorenzen M."/>
            <person name="Richards S."/>
            <person name="Roth S."/>
            <person name="Schroder R."/>
            <person name="Tautz D."/>
            <person name="Zdobnov E.M."/>
            <person name="Muzny D."/>
            <person name="Gibbs R.A."/>
            <person name="Weinstock G.M."/>
            <person name="Attaway T."/>
            <person name="Bell S."/>
            <person name="Buhay C.J."/>
            <person name="Chandrabose M.N."/>
            <person name="Chavez D."/>
            <person name="Clerk-Blankenburg K.P."/>
            <person name="Cree A."/>
            <person name="Dao M."/>
            <person name="Davis C."/>
            <person name="Chacko J."/>
            <person name="Dinh H."/>
            <person name="Dugan-Rocha S."/>
            <person name="Fowler G."/>
            <person name="Garner T.T."/>
            <person name="Garnes J."/>
            <person name="Gnirke A."/>
            <person name="Hawes A."/>
            <person name="Hernandez J."/>
            <person name="Hines S."/>
            <person name="Holder M."/>
            <person name="Hume J."/>
            <person name="Jhangiani S.N."/>
            <person name="Joshi V."/>
            <person name="Khan Z.M."/>
            <person name="Jackson L."/>
            <person name="Kovar C."/>
            <person name="Kowis A."/>
            <person name="Lee S."/>
            <person name="Lewis L.R."/>
            <person name="Margolis J."/>
            <person name="Morgan M."/>
            <person name="Nazareth L.V."/>
            <person name="Nguyen N."/>
            <person name="Okwuonu G."/>
            <person name="Parker D."/>
            <person name="Richards S."/>
            <person name="Ruiz S.J."/>
            <person name="Santibanez J."/>
            <person name="Savard J."/>
            <person name="Scherer S.E."/>
            <person name="Schneider B."/>
            <person name="Sodergren E."/>
            <person name="Tautz D."/>
            <person name="Vattahil S."/>
            <person name="Villasana D."/>
            <person name="White C.S."/>
            <person name="Wright R."/>
            <person name="Park Y."/>
            <person name="Beeman R.W."/>
            <person name="Lord J."/>
            <person name="Oppert B."/>
            <person name="Lorenzen M."/>
            <person name="Brown S."/>
            <person name="Wang L."/>
            <person name="Savard J."/>
            <person name="Tautz D."/>
            <person name="Richards S."/>
            <person name="Weinstock G."/>
            <person name="Gibbs R.A."/>
            <person name="Liu Y."/>
            <person name="Worley K."/>
            <person name="Weinstock G."/>
            <person name="Elsik C.G."/>
            <person name="Reese J.T."/>
            <person name="Elhaik E."/>
            <person name="Landan G."/>
            <person name="Graur D."/>
            <person name="Arensburger P."/>
            <person name="Atkinson P."/>
            <person name="Beeman R.W."/>
            <person name="Beidler J."/>
            <person name="Brown S.J."/>
            <person name="Demuth J.P."/>
            <person name="Drury D.W."/>
            <person name="Du Y.Z."/>
            <person name="Fujiwara H."/>
            <person name="Lorenzen M."/>
            <person name="Maselli V."/>
            <person name="Osanai M."/>
            <person name="Park Y."/>
            <person name="Robertson H.M."/>
            <person name="Tu Z."/>
            <person name="Wang J.J."/>
            <person name="Wang S."/>
            <person name="Richards S."/>
            <person name="Song H."/>
            <person name="Zhang L."/>
            <person name="Sodergren E."/>
            <person name="Werner D."/>
            <person name="Stanke M."/>
            <person name="Morgenstern B."/>
            <person name="Solovyev V."/>
            <person name="Kosarev P."/>
            <person name="Brown G."/>
            <person name="Chen H.C."/>
            <person name="Ermolaeva O."/>
            <person name="Hlavina W."/>
            <person name="Kapustin Y."/>
            <person name="Kiryutin B."/>
            <person name="Kitts P."/>
            <person name="Maglott D."/>
            <person name="Pruitt K."/>
            <person name="Sapojnikov V."/>
            <person name="Souvorov A."/>
            <person name="Mackey A.J."/>
            <person name="Waterhouse R.M."/>
            <person name="Wyder S."/>
            <person name="Zdobnov E.M."/>
            <person name="Zdobnov E.M."/>
            <person name="Wyder S."/>
            <person name="Kriventseva E.V."/>
            <person name="Kadowaki T."/>
            <person name="Bork P."/>
            <person name="Aranda M."/>
            <person name="Bao R."/>
            <person name="Beermann A."/>
            <person name="Berns N."/>
            <person name="Bolognesi R."/>
            <person name="Bonneton F."/>
            <person name="Bopp D."/>
            <person name="Brown S.J."/>
            <person name="Bucher G."/>
            <person name="Butts T."/>
            <person name="Chaumot A."/>
            <person name="Denell R.E."/>
            <person name="Ferrier D.E."/>
            <person name="Friedrich M."/>
            <person name="Gordon C.M."/>
            <person name="Jindra M."/>
            <person name="Klingler M."/>
            <person name="Lan Q."/>
            <person name="Lattorff H.M."/>
            <person name="Laudet V."/>
            <person name="von Levetsow C."/>
            <person name="Liu Z."/>
            <person name="Lutz R."/>
            <person name="Lynch J.A."/>
            <person name="da Fonseca R.N."/>
            <person name="Posnien N."/>
            <person name="Reuter R."/>
            <person name="Roth S."/>
            <person name="Savard J."/>
            <person name="Schinko J.B."/>
            <person name="Schmitt C."/>
            <person name="Schoppmeier M."/>
            <person name="Schroder R."/>
            <person name="Shippy T.D."/>
            <person name="Simonnet F."/>
            <person name="Marques-Souza H."/>
            <person name="Tautz D."/>
            <person name="Tomoyasu Y."/>
            <person name="Trauner J."/>
            <person name="Van der Zee M."/>
            <person name="Vervoort M."/>
            <person name="Wittkopp N."/>
            <person name="Wimmer E.A."/>
            <person name="Yang X."/>
            <person name="Jones A.K."/>
            <person name="Sattelle D.B."/>
            <person name="Ebert P.R."/>
            <person name="Nelson D."/>
            <person name="Scott J.G."/>
            <person name="Beeman R.W."/>
            <person name="Muthukrishnan S."/>
            <person name="Kramer K.J."/>
            <person name="Arakane Y."/>
            <person name="Beeman R.W."/>
            <person name="Zhu Q."/>
            <person name="Hogenkamp D."/>
            <person name="Dixit R."/>
            <person name="Oppert B."/>
            <person name="Jiang H."/>
            <person name="Zou Z."/>
            <person name="Marshall J."/>
            <person name="Elpidina E."/>
            <person name="Vinokurov K."/>
            <person name="Oppert C."/>
            <person name="Zou Z."/>
            <person name="Evans J."/>
            <person name="Lu Z."/>
            <person name="Zhao P."/>
            <person name="Sumathipala N."/>
            <person name="Altincicek B."/>
            <person name="Vilcinskas A."/>
            <person name="Williams M."/>
            <person name="Hultmark D."/>
            <person name="Hetru C."/>
            <person name="Jiang H."/>
            <person name="Grimmelikhuijzen C.J."/>
            <person name="Hauser F."/>
            <person name="Cazzamali G."/>
            <person name="Williamson M."/>
            <person name="Park Y."/>
            <person name="Li B."/>
            <person name="Tanaka Y."/>
            <person name="Predel R."/>
            <person name="Neupert S."/>
            <person name="Schachtner J."/>
            <person name="Verleyen P."/>
            <person name="Raible F."/>
            <person name="Bork P."/>
            <person name="Friedrich M."/>
            <person name="Walden K.K."/>
            <person name="Robertson H.M."/>
            <person name="Angeli S."/>
            <person name="Foret S."/>
            <person name="Bucher G."/>
            <person name="Schuetz S."/>
            <person name="Maleszka R."/>
            <person name="Wimmer E.A."/>
            <person name="Beeman R.W."/>
            <person name="Lorenzen M."/>
            <person name="Tomoyasu Y."/>
            <person name="Miller S.C."/>
            <person name="Grossmann D."/>
            <person name="Bucher G."/>
        </authorList>
    </citation>
    <scope>NUCLEOTIDE SEQUENCE [LARGE SCALE GENOMIC DNA]</scope>
    <source>
        <strain evidence="3 4">Georgia GA2</strain>
    </source>
</reference>
<dbReference type="Proteomes" id="UP000007266">
    <property type="component" value="Linkage group 7"/>
</dbReference>
<evidence type="ECO:0000256" key="2">
    <source>
        <dbReference type="SAM" id="MobiDB-lite"/>
    </source>
</evidence>